<dbReference type="STRING" id="69771.A0A1V6P042"/>
<evidence type="ECO:0000313" key="3">
    <source>
        <dbReference type="Proteomes" id="UP000191522"/>
    </source>
</evidence>
<feature type="compositionally biased region" description="Low complexity" evidence="1">
    <location>
        <begin position="273"/>
        <end position="286"/>
    </location>
</feature>
<dbReference type="PANTHER" id="PTHR15141">
    <property type="entry name" value="TRANSCRIPTION ELONGATION FACTOR B POLYPEPTIDE 3"/>
    <property type="match status" value="1"/>
</dbReference>
<organism evidence="2 3">
    <name type="scientific">Penicillium decumbens</name>
    <dbReference type="NCBI Taxonomy" id="69771"/>
    <lineage>
        <taxon>Eukaryota</taxon>
        <taxon>Fungi</taxon>
        <taxon>Dikarya</taxon>
        <taxon>Ascomycota</taxon>
        <taxon>Pezizomycotina</taxon>
        <taxon>Eurotiomycetes</taxon>
        <taxon>Eurotiomycetidae</taxon>
        <taxon>Eurotiales</taxon>
        <taxon>Aspergillaceae</taxon>
        <taxon>Penicillium</taxon>
    </lineage>
</organism>
<proteinExistence type="predicted"/>
<dbReference type="Pfam" id="PF06881">
    <property type="entry name" value="Elongin_A"/>
    <property type="match status" value="1"/>
</dbReference>
<sequence>MPAPSLKHLATATAIKHVKLLNDIGNLPYSLARPILLKVDNPEKLHSMELLSPQIADEDQEIWLEFIKRDIPQWETYDLPEKTNQWYEVYCDLREIVQRSLDADAERMKMAIDGIQSERARLTPKIISGSRARRIGGIGPSFRQRVISNAPRKSTIFTPQRRNTSLAMPTKQLNTRATQVRQAPRSLIEEHRRPVEPVPKRNENDRPPVSGLAKQGSQTDNSGSSLAEREARLRVLTSGKPMPNGAERVSQDSVAAKKPILKRRATSPPPQPSATSSSHSPQTPTTGDSTPVQAGTSGTAPRPAVVRKRPDDVFIRPKRKRVF</sequence>
<keyword evidence="3" id="KW-1185">Reference proteome</keyword>
<name>A0A1V6P042_PENDC</name>
<dbReference type="AlphaFoldDB" id="A0A1V6P042"/>
<dbReference type="Gene3D" id="6.10.250.3180">
    <property type="match status" value="1"/>
</dbReference>
<reference evidence="3" key="1">
    <citation type="journal article" date="2017" name="Nat. Microbiol.">
        <title>Global analysis of biosynthetic gene clusters reveals vast potential of secondary metabolite production in Penicillium species.</title>
        <authorList>
            <person name="Nielsen J.C."/>
            <person name="Grijseels S."/>
            <person name="Prigent S."/>
            <person name="Ji B."/>
            <person name="Dainat J."/>
            <person name="Nielsen K.F."/>
            <person name="Frisvad J.C."/>
            <person name="Workman M."/>
            <person name="Nielsen J."/>
        </authorList>
    </citation>
    <scope>NUCLEOTIDE SEQUENCE [LARGE SCALE GENOMIC DNA]</scope>
    <source>
        <strain evidence="3">IBT 11843</strain>
    </source>
</reference>
<evidence type="ECO:0000256" key="1">
    <source>
        <dbReference type="SAM" id="MobiDB-lite"/>
    </source>
</evidence>
<dbReference type="InterPro" id="IPR051870">
    <property type="entry name" value="Elongin-A_domain"/>
</dbReference>
<feature type="compositionally biased region" description="Polar residues" evidence="1">
    <location>
        <begin position="287"/>
        <end position="299"/>
    </location>
</feature>
<dbReference type="OrthoDB" id="21513at2759"/>
<feature type="compositionally biased region" description="Polar residues" evidence="1">
    <location>
        <begin position="161"/>
        <end position="181"/>
    </location>
</feature>
<evidence type="ECO:0008006" key="4">
    <source>
        <dbReference type="Google" id="ProtNLM"/>
    </source>
</evidence>
<dbReference type="GO" id="GO:0006368">
    <property type="term" value="P:transcription elongation by RNA polymerase II"/>
    <property type="evidence" value="ECO:0007669"/>
    <property type="project" value="InterPro"/>
</dbReference>
<dbReference type="Proteomes" id="UP000191522">
    <property type="component" value="Unassembled WGS sequence"/>
</dbReference>
<dbReference type="EMBL" id="MDYL01000026">
    <property type="protein sequence ID" value="OQD70172.1"/>
    <property type="molecule type" value="Genomic_DNA"/>
</dbReference>
<dbReference type="InterPro" id="IPR010684">
    <property type="entry name" value="RNA_pol_II_trans_fac_SIII_A"/>
</dbReference>
<protein>
    <recommendedName>
        <fullName evidence="4">RNA polymerase II transcription factor SIII subunit A</fullName>
    </recommendedName>
</protein>
<dbReference type="OMA" id="DCWYDVY"/>
<accession>A0A1V6P042</accession>
<feature type="compositionally biased region" description="Polar residues" evidence="1">
    <location>
        <begin position="215"/>
        <end position="225"/>
    </location>
</feature>
<comment type="caution">
    <text evidence="2">The sequence shown here is derived from an EMBL/GenBank/DDBJ whole genome shotgun (WGS) entry which is preliminary data.</text>
</comment>
<feature type="region of interest" description="Disordered" evidence="1">
    <location>
        <begin position="161"/>
        <end position="323"/>
    </location>
</feature>
<gene>
    <name evidence="2" type="ORF">PENDEC_c026G02671</name>
</gene>
<feature type="compositionally biased region" description="Basic and acidic residues" evidence="1">
    <location>
        <begin position="187"/>
        <end position="206"/>
    </location>
</feature>
<dbReference type="GO" id="GO:0070449">
    <property type="term" value="C:elongin complex"/>
    <property type="evidence" value="ECO:0007669"/>
    <property type="project" value="InterPro"/>
</dbReference>
<evidence type="ECO:0000313" key="2">
    <source>
        <dbReference type="EMBL" id="OQD70172.1"/>
    </source>
</evidence>
<dbReference type="PANTHER" id="PTHR15141:SF76">
    <property type="entry name" value="TRANSCRIPTION ELONGATION FACTOR B POLYPEPTIDE 3"/>
    <property type="match status" value="1"/>
</dbReference>